<dbReference type="PANTHER" id="PTHR43201">
    <property type="entry name" value="ACYL-COA SYNTHETASE"/>
    <property type="match status" value="1"/>
</dbReference>
<feature type="compositionally biased region" description="Basic residues" evidence="2">
    <location>
        <begin position="352"/>
        <end position="367"/>
    </location>
</feature>
<organism evidence="4">
    <name type="scientific">Streptomyces lunaelactis</name>
    <dbReference type="NCBI Taxonomy" id="1535768"/>
    <lineage>
        <taxon>Bacteria</taxon>
        <taxon>Bacillati</taxon>
        <taxon>Actinomycetota</taxon>
        <taxon>Actinomycetes</taxon>
        <taxon>Kitasatosporales</taxon>
        <taxon>Streptomycetaceae</taxon>
        <taxon>Streptomyces</taxon>
    </lineage>
</organism>
<dbReference type="GO" id="GO:0006631">
    <property type="term" value="P:fatty acid metabolic process"/>
    <property type="evidence" value="ECO:0007669"/>
    <property type="project" value="TreeGrafter"/>
</dbReference>
<dbReference type="Gene3D" id="3.40.50.12780">
    <property type="entry name" value="N-terminal domain of ligase-like"/>
    <property type="match status" value="1"/>
</dbReference>
<evidence type="ECO:0000259" key="3">
    <source>
        <dbReference type="Pfam" id="PF00501"/>
    </source>
</evidence>
<dbReference type="EMBL" id="KX708342">
    <property type="protein sequence ID" value="APD72014.1"/>
    <property type="molecule type" value="Genomic_DNA"/>
</dbReference>
<reference evidence="4" key="1">
    <citation type="journal article" date="2016" name="Front. Microbiol.">
        <title>A Phenotypic and Genotypic Analysis of the Antimicrobial Potential of Cultivable Streptomyces Isolated from Cave Moonmilk Deposits.</title>
        <authorList>
            <person name="Maciejewska M."/>
            <person name="Adam D."/>
            <person name="Martinet L."/>
            <person name="Naome A."/>
            <person name="Calusinska M."/>
            <person name="Delfosse P."/>
            <person name="Carnol M."/>
            <person name="Barton H.A."/>
            <person name="Hayette M.P."/>
            <person name="Smargiasso N."/>
            <person name="De Pauw E."/>
            <person name="Hanikenne M."/>
            <person name="Baurain D."/>
            <person name="Rigali S."/>
        </authorList>
    </citation>
    <scope>NUCLEOTIDE SEQUENCE</scope>
    <source>
        <strain evidence="4">MM109</strain>
    </source>
</reference>
<dbReference type="GO" id="GO:0031956">
    <property type="term" value="F:medium-chain fatty acid-CoA ligase activity"/>
    <property type="evidence" value="ECO:0007669"/>
    <property type="project" value="TreeGrafter"/>
</dbReference>
<protein>
    <submittedName>
        <fullName evidence="5">Acetyl-CoA synthetase</fullName>
    </submittedName>
    <submittedName>
        <fullName evidence="4">Non-ribosomal peptide synthetase 6</fullName>
    </submittedName>
</protein>
<feature type="domain" description="AMP-dependent synthetase/ligase" evidence="3">
    <location>
        <begin position="51"/>
        <end position="221"/>
    </location>
</feature>
<dbReference type="AlphaFoldDB" id="A0A1J0R3D3"/>
<dbReference type="Gene3D" id="3.30.300.30">
    <property type="match status" value="1"/>
</dbReference>
<dbReference type="Proteomes" id="UP000244201">
    <property type="component" value="Chromosome"/>
</dbReference>
<dbReference type="InterPro" id="IPR042099">
    <property type="entry name" value="ANL_N_sf"/>
</dbReference>
<dbReference type="RefSeq" id="WP_108148770.1">
    <property type="nucleotide sequence ID" value="NZ_CP026304.1"/>
</dbReference>
<name>A0A1J0R3D3_9ACTN</name>
<dbReference type="EMBL" id="CP026304">
    <property type="protein sequence ID" value="AVZ73093.1"/>
    <property type="molecule type" value="Genomic_DNA"/>
</dbReference>
<reference evidence="5 6" key="2">
    <citation type="submission" date="2018-01" db="EMBL/GenBank/DDBJ databases">
        <title>Complete genome sequence of Streptomyces lunaelactis MM109T, a Ferroverdin A producer isolated from cave moonmilk deposits.</title>
        <authorList>
            <person name="Naome A."/>
            <person name="Martinet L."/>
            <person name="Maciejewska M."/>
            <person name="Anderssen S."/>
            <person name="Adam D."/>
            <person name="Tenconi E."/>
            <person name="Deflandre B."/>
            <person name="Arguelles-Arias A."/>
            <person name="Calusinska M."/>
            <person name="Copieters W."/>
            <person name="Karim L."/>
            <person name="Hanikenne M."/>
            <person name="Baurain D."/>
            <person name="van Wezel G."/>
            <person name="Smargiasso N."/>
            <person name="de Pauw E."/>
            <person name="Delfosse P."/>
            <person name="Rigali S."/>
        </authorList>
    </citation>
    <scope>NUCLEOTIDE SEQUENCE [LARGE SCALE GENOMIC DNA]</scope>
    <source>
        <strain evidence="5 6">MM109</strain>
    </source>
</reference>
<sequence>MGFQELTPKELLGAGHAAPEINDTAWHVRWDAPDAPDASEVLAALPPEVEFHTSGSTGPSRCWQRTREYAWSEAGMLAGFVSAGVHGPPGAVVAFAPPLHVYGALATYLMPARLGVPVWYRKSYVGAMPEVGHGHTVVVATPWIFSLLLRNIDWVRSLGHLTVLYSSAMLPGDAHTLLEQAGSGRVTLVELLGSTETGGIATRRWSGGEPPAWTLFPDVSYGTESPSAGTAQDTESAAELVIRSPRLGHQPGQPRPADWRTGDLVEPVDARTFRLVGRVGRLVKVNGRRINLDETEHVLRTAIDCEDLALVAVGDPMTGEQIDLHVVSTPGTDLSEVPALLGVRPRKVHKVPRINRSKTGKLLHHQKTPVTEPVTQPRRES</sequence>
<dbReference type="Pfam" id="PF00501">
    <property type="entry name" value="AMP-binding"/>
    <property type="match status" value="1"/>
</dbReference>
<feature type="region of interest" description="Disordered" evidence="2">
    <location>
        <begin position="352"/>
        <end position="381"/>
    </location>
</feature>
<dbReference type="InterPro" id="IPR045851">
    <property type="entry name" value="AMP-bd_C_sf"/>
</dbReference>
<dbReference type="OrthoDB" id="9787658at2"/>
<dbReference type="PANTHER" id="PTHR43201:SF8">
    <property type="entry name" value="ACYL-COA SYNTHETASE FAMILY MEMBER 3"/>
    <property type="match status" value="1"/>
</dbReference>
<evidence type="ECO:0000256" key="2">
    <source>
        <dbReference type="SAM" id="MobiDB-lite"/>
    </source>
</evidence>
<dbReference type="InterPro" id="IPR000873">
    <property type="entry name" value="AMP-dep_synth/lig_dom"/>
</dbReference>
<keyword evidence="6" id="KW-1185">Reference proteome</keyword>
<evidence type="ECO:0000313" key="6">
    <source>
        <dbReference type="Proteomes" id="UP000244201"/>
    </source>
</evidence>
<comment type="similarity">
    <text evidence="1">Belongs to the ATP-dependent AMP-binding enzyme family.</text>
</comment>
<gene>
    <name evidence="4" type="primary">nrps6</name>
    <name evidence="5" type="ORF">SLUN_13765</name>
</gene>
<dbReference type="KEGG" id="slk:SLUN_13765"/>
<dbReference type="GeneID" id="55656332"/>
<evidence type="ECO:0000313" key="4">
    <source>
        <dbReference type="EMBL" id="APD72014.1"/>
    </source>
</evidence>
<dbReference type="SUPFAM" id="SSF56801">
    <property type="entry name" value="Acetyl-CoA synthetase-like"/>
    <property type="match status" value="1"/>
</dbReference>
<accession>A0A1J0R3D3</accession>
<evidence type="ECO:0000313" key="5">
    <source>
        <dbReference type="EMBL" id="AVZ73093.1"/>
    </source>
</evidence>
<proteinExistence type="inferred from homology"/>
<evidence type="ECO:0000256" key="1">
    <source>
        <dbReference type="ARBA" id="ARBA00006432"/>
    </source>
</evidence>